<dbReference type="EMBL" id="BDGG01000003">
    <property type="protein sequence ID" value="GAU95686.1"/>
    <property type="molecule type" value="Genomic_DNA"/>
</dbReference>
<gene>
    <name evidence="2" type="primary">RvY_07267-1</name>
    <name evidence="2" type="synonym">RvY_07267.1</name>
    <name evidence="2" type="ORF">RvY_07267</name>
</gene>
<feature type="chain" id="PRO_5008897896" evidence="1">
    <location>
        <begin position="24"/>
        <end position="306"/>
    </location>
</feature>
<keyword evidence="3" id="KW-1185">Reference proteome</keyword>
<name>A0A1D1V1H4_RAMVA</name>
<dbReference type="Proteomes" id="UP000186922">
    <property type="component" value="Unassembled WGS sequence"/>
</dbReference>
<dbReference type="AlphaFoldDB" id="A0A1D1V1H4"/>
<accession>A0A1D1V1H4</accession>
<reference evidence="2 3" key="1">
    <citation type="journal article" date="2016" name="Nat. Commun.">
        <title>Extremotolerant tardigrade genome and improved radiotolerance of human cultured cells by tardigrade-unique protein.</title>
        <authorList>
            <person name="Hashimoto T."/>
            <person name="Horikawa D.D."/>
            <person name="Saito Y."/>
            <person name="Kuwahara H."/>
            <person name="Kozuka-Hata H."/>
            <person name="Shin-I T."/>
            <person name="Minakuchi Y."/>
            <person name="Ohishi K."/>
            <person name="Motoyama A."/>
            <person name="Aizu T."/>
            <person name="Enomoto A."/>
            <person name="Kondo K."/>
            <person name="Tanaka S."/>
            <person name="Hara Y."/>
            <person name="Koshikawa S."/>
            <person name="Sagara H."/>
            <person name="Miura T."/>
            <person name="Yokobori S."/>
            <person name="Miyagawa K."/>
            <person name="Suzuki Y."/>
            <person name="Kubo T."/>
            <person name="Oyama M."/>
            <person name="Kohara Y."/>
            <person name="Fujiyama A."/>
            <person name="Arakawa K."/>
            <person name="Katayama T."/>
            <person name="Toyoda A."/>
            <person name="Kunieda T."/>
        </authorList>
    </citation>
    <scope>NUCLEOTIDE SEQUENCE [LARGE SCALE GENOMIC DNA]</scope>
    <source>
        <strain evidence="2 3">YOKOZUNA-1</strain>
    </source>
</reference>
<comment type="caution">
    <text evidence="2">The sequence shown here is derived from an EMBL/GenBank/DDBJ whole genome shotgun (WGS) entry which is preliminary data.</text>
</comment>
<proteinExistence type="predicted"/>
<evidence type="ECO:0000313" key="2">
    <source>
        <dbReference type="EMBL" id="GAU95686.1"/>
    </source>
</evidence>
<protein>
    <submittedName>
        <fullName evidence="2">Uncharacterized protein</fullName>
    </submittedName>
</protein>
<keyword evidence="1" id="KW-0732">Signal</keyword>
<feature type="signal peptide" evidence="1">
    <location>
        <begin position="1"/>
        <end position="23"/>
    </location>
</feature>
<dbReference type="OrthoDB" id="10435943at2759"/>
<organism evidence="2 3">
    <name type="scientific">Ramazzottius varieornatus</name>
    <name type="common">Water bear</name>
    <name type="synonym">Tardigrade</name>
    <dbReference type="NCBI Taxonomy" id="947166"/>
    <lineage>
        <taxon>Eukaryota</taxon>
        <taxon>Metazoa</taxon>
        <taxon>Ecdysozoa</taxon>
        <taxon>Tardigrada</taxon>
        <taxon>Eutardigrada</taxon>
        <taxon>Parachela</taxon>
        <taxon>Hypsibioidea</taxon>
        <taxon>Ramazzottiidae</taxon>
        <taxon>Ramazzottius</taxon>
    </lineage>
</organism>
<evidence type="ECO:0000256" key="1">
    <source>
        <dbReference type="SAM" id="SignalP"/>
    </source>
</evidence>
<evidence type="ECO:0000313" key="3">
    <source>
        <dbReference type="Proteomes" id="UP000186922"/>
    </source>
</evidence>
<sequence>MILFILRRCYLVFQGWFLVLVAASKPYSYEYHNVLLNHFAYKEFGLQLPCKSLSSDSFRSGHVIFNLYCERRAFRVKISAPSTATCPDVKGAEVLRLYLNIRAQYLQGTEVIDVVDPQSGSRHKLTSSLKPQVIEQGLQSYAHVLTTGSDAWLEYKPPSGPQDCAGRDGDSTLLEVEFVLVTPSIPNHIDTYKFTRCEALHGYIPTGILCDQYTNGRPIGCPVNMSSSFASNRDVATGQDRRNLNCYSLVLGQDAKAIRELMDGTLRLAPEVATLPTSAANYPRFSVLSAPIIILNAVRLIYYCCY</sequence>